<dbReference type="AlphaFoldDB" id="A0AAP0S2L2"/>
<accession>A0AAP0S2L2</accession>
<organism evidence="2 3">
    <name type="scientific">Liquidambar formosana</name>
    <name type="common">Formosan gum</name>
    <dbReference type="NCBI Taxonomy" id="63359"/>
    <lineage>
        <taxon>Eukaryota</taxon>
        <taxon>Viridiplantae</taxon>
        <taxon>Streptophyta</taxon>
        <taxon>Embryophyta</taxon>
        <taxon>Tracheophyta</taxon>
        <taxon>Spermatophyta</taxon>
        <taxon>Magnoliopsida</taxon>
        <taxon>eudicotyledons</taxon>
        <taxon>Gunneridae</taxon>
        <taxon>Pentapetalae</taxon>
        <taxon>Saxifragales</taxon>
        <taxon>Altingiaceae</taxon>
        <taxon>Liquidambar</taxon>
    </lineage>
</organism>
<reference evidence="2 3" key="1">
    <citation type="journal article" date="2024" name="Plant J.">
        <title>Genome sequences and population genomics reveal climatic adaptation and genomic divergence between two closely related sweetgum species.</title>
        <authorList>
            <person name="Xu W.Q."/>
            <person name="Ren C.Q."/>
            <person name="Zhang X.Y."/>
            <person name="Comes H.P."/>
            <person name="Liu X.H."/>
            <person name="Li Y.G."/>
            <person name="Kettle C.J."/>
            <person name="Jalonen R."/>
            <person name="Gaisberger H."/>
            <person name="Ma Y.Z."/>
            <person name="Qiu Y.X."/>
        </authorList>
    </citation>
    <scope>NUCLEOTIDE SEQUENCE [LARGE SCALE GENOMIC DNA]</scope>
    <source>
        <strain evidence="2">Hangzhou</strain>
    </source>
</reference>
<feature type="compositionally biased region" description="Basic and acidic residues" evidence="1">
    <location>
        <begin position="222"/>
        <end position="231"/>
    </location>
</feature>
<feature type="compositionally biased region" description="Basic and acidic residues" evidence="1">
    <location>
        <begin position="39"/>
        <end position="48"/>
    </location>
</feature>
<feature type="compositionally biased region" description="Basic and acidic residues" evidence="1">
    <location>
        <begin position="180"/>
        <end position="202"/>
    </location>
</feature>
<name>A0AAP0S2L2_LIQFO</name>
<comment type="caution">
    <text evidence="2">The sequence shown here is derived from an EMBL/GenBank/DDBJ whole genome shotgun (WGS) entry which is preliminary data.</text>
</comment>
<dbReference type="Proteomes" id="UP001415857">
    <property type="component" value="Unassembled WGS sequence"/>
</dbReference>
<proteinExistence type="predicted"/>
<feature type="region of interest" description="Disordered" evidence="1">
    <location>
        <begin position="136"/>
        <end position="291"/>
    </location>
</feature>
<evidence type="ECO:0000313" key="3">
    <source>
        <dbReference type="Proteomes" id="UP001415857"/>
    </source>
</evidence>
<feature type="region of interest" description="Disordered" evidence="1">
    <location>
        <begin position="73"/>
        <end position="105"/>
    </location>
</feature>
<sequence>MTVTFKFSNPPNPPISYPLYSIQNSFHTTQMGCCTSTDKPPKQNPHHENHYHRRHHDQLPESDTFHLARAPPPVEEETVKEVLSETPLPKPSVTHHSSNVEEESRIEPTPMMIDTPIEASEVSEVSEMYSMSESVVSTTTVTEKRDDEAMSVYSGEAKRRVERSPAKVPRKRPYSGEVAGGKERKVIRSPAKRAEPSMEKRSHIPSRGQVTAKRRNVGSAGIRRDSGEISGRRSRSPVARAEGGATRGVKGGSSSLKVTGRVGGQTPAVAEEKSCEVEKRDDGGSTAATESLENPLVSLECFIFL</sequence>
<feature type="compositionally biased region" description="Basic and acidic residues" evidence="1">
    <location>
        <begin position="156"/>
        <end position="165"/>
    </location>
</feature>
<dbReference type="PANTHER" id="PTHR33871">
    <property type="entry name" value="OS05G0503100 PROTEIN-RELATED"/>
    <property type="match status" value="1"/>
</dbReference>
<dbReference type="PANTHER" id="PTHR33871:SF20">
    <property type="entry name" value="CALMODULIN-BINDING DOMAIN-CONTAINING PROTEIN"/>
    <property type="match status" value="1"/>
</dbReference>
<keyword evidence="3" id="KW-1185">Reference proteome</keyword>
<feature type="compositionally biased region" description="Basic and acidic residues" evidence="1">
    <location>
        <begin position="270"/>
        <end position="283"/>
    </location>
</feature>
<evidence type="ECO:0000256" key="1">
    <source>
        <dbReference type="SAM" id="MobiDB-lite"/>
    </source>
</evidence>
<protein>
    <submittedName>
        <fullName evidence="2">Uncharacterized protein</fullName>
    </submittedName>
</protein>
<gene>
    <name evidence="2" type="ORF">L1049_024816</name>
</gene>
<evidence type="ECO:0000313" key="2">
    <source>
        <dbReference type="EMBL" id="KAK9285620.1"/>
    </source>
</evidence>
<dbReference type="EMBL" id="JBBPBK010000005">
    <property type="protein sequence ID" value="KAK9285620.1"/>
    <property type="molecule type" value="Genomic_DNA"/>
</dbReference>
<feature type="region of interest" description="Disordered" evidence="1">
    <location>
        <begin position="31"/>
        <end position="59"/>
    </location>
</feature>